<dbReference type="InterPro" id="IPR000485">
    <property type="entry name" value="AsnC-type_HTH_dom"/>
</dbReference>
<dbReference type="Gene3D" id="1.10.10.10">
    <property type="entry name" value="Winged helix-like DNA-binding domain superfamily/Winged helix DNA-binding domain"/>
    <property type="match status" value="1"/>
</dbReference>
<dbReference type="InterPro" id="IPR019885">
    <property type="entry name" value="Tscrpt_reg_HTH_AsnC-type_CS"/>
</dbReference>
<dbReference type="AlphaFoldDB" id="A0A6N6M6F9"/>
<name>A0A6N6M6F9_9FLAO</name>
<dbReference type="PROSITE" id="PS00519">
    <property type="entry name" value="HTH_ASNC_1"/>
    <property type="match status" value="1"/>
</dbReference>
<dbReference type="PRINTS" id="PR00033">
    <property type="entry name" value="HTHASNC"/>
</dbReference>
<evidence type="ECO:0000259" key="4">
    <source>
        <dbReference type="PROSITE" id="PS50956"/>
    </source>
</evidence>
<dbReference type="GO" id="GO:0006355">
    <property type="term" value="P:regulation of DNA-templated transcription"/>
    <property type="evidence" value="ECO:0007669"/>
    <property type="project" value="UniProtKB-ARBA"/>
</dbReference>
<proteinExistence type="predicted"/>
<dbReference type="Proteomes" id="UP000435357">
    <property type="component" value="Unassembled WGS sequence"/>
</dbReference>
<dbReference type="InterPro" id="IPR011008">
    <property type="entry name" value="Dimeric_a/b-barrel"/>
</dbReference>
<dbReference type="CDD" id="cd00090">
    <property type="entry name" value="HTH_ARSR"/>
    <property type="match status" value="1"/>
</dbReference>
<keyword evidence="3" id="KW-0804">Transcription</keyword>
<dbReference type="SUPFAM" id="SSF46785">
    <property type="entry name" value="Winged helix' DNA-binding domain"/>
    <property type="match status" value="1"/>
</dbReference>
<dbReference type="Gene3D" id="3.30.70.920">
    <property type="match status" value="1"/>
</dbReference>
<comment type="caution">
    <text evidence="5">The sequence shown here is derived from an EMBL/GenBank/DDBJ whole genome shotgun (WGS) entry which is preliminary data.</text>
</comment>
<dbReference type="Pfam" id="PF01037">
    <property type="entry name" value="AsnC_trans_reg"/>
    <property type="match status" value="1"/>
</dbReference>
<dbReference type="SMART" id="SM00344">
    <property type="entry name" value="HTH_ASNC"/>
    <property type="match status" value="1"/>
</dbReference>
<dbReference type="PROSITE" id="PS50956">
    <property type="entry name" value="HTH_ASNC_2"/>
    <property type="match status" value="1"/>
</dbReference>
<dbReference type="InterPro" id="IPR019887">
    <property type="entry name" value="Tscrpt_reg_AsnC/Lrp_C"/>
</dbReference>
<dbReference type="InterPro" id="IPR019888">
    <property type="entry name" value="Tscrpt_reg_AsnC-like"/>
</dbReference>
<dbReference type="GO" id="GO:0043565">
    <property type="term" value="F:sequence-specific DNA binding"/>
    <property type="evidence" value="ECO:0007669"/>
    <property type="project" value="InterPro"/>
</dbReference>
<evidence type="ECO:0000256" key="2">
    <source>
        <dbReference type="ARBA" id="ARBA00023125"/>
    </source>
</evidence>
<evidence type="ECO:0000256" key="1">
    <source>
        <dbReference type="ARBA" id="ARBA00023015"/>
    </source>
</evidence>
<feature type="domain" description="HTH asnC-type" evidence="4">
    <location>
        <begin position="3"/>
        <end position="64"/>
    </location>
</feature>
<dbReference type="InterPro" id="IPR036390">
    <property type="entry name" value="WH_DNA-bd_sf"/>
</dbReference>
<dbReference type="PANTHER" id="PTHR30154">
    <property type="entry name" value="LEUCINE-RESPONSIVE REGULATORY PROTEIN"/>
    <property type="match status" value="1"/>
</dbReference>
<evidence type="ECO:0000313" key="6">
    <source>
        <dbReference type="Proteomes" id="UP000435357"/>
    </source>
</evidence>
<accession>A0A6N6M6F9</accession>
<dbReference type="SUPFAM" id="SSF54909">
    <property type="entry name" value="Dimeric alpha+beta barrel"/>
    <property type="match status" value="1"/>
</dbReference>
<keyword evidence="2" id="KW-0238">DNA-binding</keyword>
<organism evidence="5 6">
    <name type="scientific">Salibacter halophilus</name>
    <dbReference type="NCBI Taxonomy" id="1803916"/>
    <lineage>
        <taxon>Bacteria</taxon>
        <taxon>Pseudomonadati</taxon>
        <taxon>Bacteroidota</taxon>
        <taxon>Flavobacteriia</taxon>
        <taxon>Flavobacteriales</taxon>
        <taxon>Salibacteraceae</taxon>
        <taxon>Salibacter</taxon>
    </lineage>
</organism>
<dbReference type="Pfam" id="PF13412">
    <property type="entry name" value="HTH_24"/>
    <property type="match status" value="1"/>
</dbReference>
<reference evidence="5 6" key="1">
    <citation type="submission" date="2019-09" db="EMBL/GenBank/DDBJ databases">
        <title>Genomes of Cryomorphaceae.</title>
        <authorList>
            <person name="Bowman J.P."/>
        </authorList>
    </citation>
    <scope>NUCLEOTIDE SEQUENCE [LARGE SCALE GENOMIC DNA]</scope>
    <source>
        <strain evidence="5 6">KCTC 52047</strain>
    </source>
</reference>
<dbReference type="EMBL" id="WACR01000007">
    <property type="protein sequence ID" value="KAB1063842.1"/>
    <property type="molecule type" value="Genomic_DNA"/>
</dbReference>
<evidence type="ECO:0000313" key="5">
    <source>
        <dbReference type="EMBL" id="KAB1063842.1"/>
    </source>
</evidence>
<keyword evidence="1" id="KW-0805">Transcription regulation</keyword>
<sequence>MALDETDKMILKVLQENGRITNLQLSKEIGLSPAPTLERVRKLERNGFIDSFHAKLNHEKLGYGLKIVIQVSLVRQIENAVQKFLDQINEIDEIIECEQVTGDFDYYIKVLVKDIAEYDKLVNDKLSRIEEIGQMRSSVILSTVKDSSRIPVK</sequence>
<keyword evidence="6" id="KW-1185">Reference proteome</keyword>
<dbReference type="OrthoDB" id="9800326at2"/>
<evidence type="ECO:0000256" key="3">
    <source>
        <dbReference type="ARBA" id="ARBA00023163"/>
    </source>
</evidence>
<dbReference type="GO" id="GO:0043200">
    <property type="term" value="P:response to amino acid"/>
    <property type="evidence" value="ECO:0007669"/>
    <property type="project" value="TreeGrafter"/>
</dbReference>
<dbReference type="InterPro" id="IPR036388">
    <property type="entry name" value="WH-like_DNA-bd_sf"/>
</dbReference>
<dbReference type="PANTHER" id="PTHR30154:SF34">
    <property type="entry name" value="TRANSCRIPTIONAL REGULATOR AZLB"/>
    <property type="match status" value="1"/>
</dbReference>
<dbReference type="GO" id="GO:0005829">
    <property type="term" value="C:cytosol"/>
    <property type="evidence" value="ECO:0007669"/>
    <property type="project" value="TreeGrafter"/>
</dbReference>
<dbReference type="InterPro" id="IPR011991">
    <property type="entry name" value="ArsR-like_HTH"/>
</dbReference>
<protein>
    <submittedName>
        <fullName evidence="5">Lrp/AsnC family transcriptional regulator</fullName>
    </submittedName>
</protein>
<gene>
    <name evidence="5" type="ORF">F3059_09255</name>
</gene>